<dbReference type="Pfam" id="PF00218">
    <property type="entry name" value="IGPS"/>
    <property type="match status" value="1"/>
</dbReference>
<dbReference type="RefSeq" id="WP_048513443.1">
    <property type="nucleotide sequence ID" value="NZ_FUXD01000005.1"/>
</dbReference>
<accession>A0A0J6ZQP6</accession>
<dbReference type="PATRIC" id="fig|1122219.3.peg.2794"/>
<evidence type="ECO:0000256" key="4">
    <source>
        <dbReference type="ARBA" id="ARBA00022605"/>
    </source>
</evidence>
<keyword evidence="5 9" id="KW-0210">Decarboxylase</keyword>
<dbReference type="UniPathway" id="UPA00035">
    <property type="reaction ID" value="UER00043"/>
</dbReference>
<comment type="catalytic activity">
    <reaction evidence="1 9">
        <text>1-(2-carboxyphenylamino)-1-deoxy-D-ribulose 5-phosphate + H(+) = (1S,2R)-1-C-(indol-3-yl)glycerol 3-phosphate + CO2 + H2O</text>
        <dbReference type="Rhea" id="RHEA:23476"/>
        <dbReference type="ChEBI" id="CHEBI:15377"/>
        <dbReference type="ChEBI" id="CHEBI:15378"/>
        <dbReference type="ChEBI" id="CHEBI:16526"/>
        <dbReference type="ChEBI" id="CHEBI:58613"/>
        <dbReference type="ChEBI" id="CHEBI:58866"/>
        <dbReference type="EC" id="4.1.1.48"/>
    </reaction>
</comment>
<dbReference type="OrthoDB" id="9804217at2"/>
<gene>
    <name evidence="9" type="primary">trpC</name>
    <name evidence="11" type="ORF">AB840_03500</name>
</gene>
<dbReference type="CDD" id="cd00331">
    <property type="entry name" value="IGPS"/>
    <property type="match status" value="1"/>
</dbReference>
<evidence type="ECO:0000259" key="10">
    <source>
        <dbReference type="Pfam" id="PF00218"/>
    </source>
</evidence>
<comment type="caution">
    <text evidence="11">The sequence shown here is derived from an EMBL/GenBank/DDBJ whole genome shotgun (WGS) entry which is preliminary data.</text>
</comment>
<comment type="similarity">
    <text evidence="3 9">Belongs to the TrpC family.</text>
</comment>
<dbReference type="SUPFAM" id="SSF51366">
    <property type="entry name" value="Ribulose-phoshate binding barrel"/>
    <property type="match status" value="1"/>
</dbReference>
<dbReference type="InterPro" id="IPR045186">
    <property type="entry name" value="Indole-3-glycerol_P_synth"/>
</dbReference>
<dbReference type="NCBIfam" id="NF001377">
    <property type="entry name" value="PRK00278.2-4"/>
    <property type="match status" value="1"/>
</dbReference>
<evidence type="ECO:0000256" key="1">
    <source>
        <dbReference type="ARBA" id="ARBA00001633"/>
    </source>
</evidence>
<dbReference type="AlphaFoldDB" id="A0A0J6ZQP6"/>
<evidence type="ECO:0000256" key="7">
    <source>
        <dbReference type="ARBA" id="ARBA00023141"/>
    </source>
</evidence>
<dbReference type="InterPro" id="IPR011060">
    <property type="entry name" value="RibuloseP-bd_barrel"/>
</dbReference>
<dbReference type="InterPro" id="IPR013798">
    <property type="entry name" value="Indole-3-glycerol_P_synth_dom"/>
</dbReference>
<proteinExistence type="inferred from homology"/>
<evidence type="ECO:0000256" key="2">
    <source>
        <dbReference type="ARBA" id="ARBA00004696"/>
    </source>
</evidence>
<sequence>MILDDITAAVAKRIEQDKQRIPPEEMKRRAADVKEKKDFPFERALSHPGISFICEVKRASPSKGLIAAQFPYMDIAREYEAAGAAAISVLTERDYFQGSGQYLQHIAAAVATPVIRKDFILDAYQIYEARVWGASAILLICAILEDERLVSFFHIADSLGLSVLVEAHDAGEIQRAVRCGARVIGVNNRNLKNFTVSLDTSCRLRPLVPKECLFVAESGICTAADVSCLQDNGVDAVLIGETLMRSPDKKAMLHTLAGGRHG</sequence>
<keyword evidence="7 9" id="KW-0057">Aromatic amino acid biosynthesis</keyword>
<dbReference type="InterPro" id="IPR013785">
    <property type="entry name" value="Aldolase_TIM"/>
</dbReference>
<dbReference type="FunFam" id="3.20.20.70:FF:000024">
    <property type="entry name" value="Indole-3-glycerol phosphate synthase"/>
    <property type="match status" value="1"/>
</dbReference>
<keyword evidence="8 9" id="KW-0456">Lyase</keyword>
<dbReference type="InterPro" id="IPR001468">
    <property type="entry name" value="Indole-3-GlycerolPSynthase_CS"/>
</dbReference>
<evidence type="ECO:0000256" key="6">
    <source>
        <dbReference type="ARBA" id="ARBA00022822"/>
    </source>
</evidence>
<dbReference type="GO" id="GO:0004425">
    <property type="term" value="F:indole-3-glycerol-phosphate synthase activity"/>
    <property type="evidence" value="ECO:0007669"/>
    <property type="project" value="UniProtKB-UniRule"/>
</dbReference>
<protein>
    <recommendedName>
        <fullName evidence="9">Indole-3-glycerol phosphate synthase</fullName>
        <shortName evidence="9">IGPS</shortName>
        <ecNumber evidence="9">4.1.1.48</ecNumber>
    </recommendedName>
</protein>
<dbReference type="EMBL" id="LEKT01000007">
    <property type="protein sequence ID" value="KMO87286.1"/>
    <property type="molecule type" value="Genomic_DNA"/>
</dbReference>
<keyword evidence="4 9" id="KW-0028">Amino-acid biosynthesis</keyword>
<dbReference type="Proteomes" id="UP000036503">
    <property type="component" value="Unassembled WGS sequence"/>
</dbReference>
<evidence type="ECO:0000256" key="9">
    <source>
        <dbReference type="HAMAP-Rule" id="MF_00134"/>
    </source>
</evidence>
<evidence type="ECO:0000256" key="5">
    <source>
        <dbReference type="ARBA" id="ARBA00022793"/>
    </source>
</evidence>
<dbReference type="FunCoup" id="A0A0J6ZQP6">
    <property type="interactions" value="409"/>
</dbReference>
<dbReference type="PANTHER" id="PTHR22854">
    <property type="entry name" value="TRYPTOPHAN BIOSYNTHESIS PROTEIN"/>
    <property type="match status" value="1"/>
</dbReference>
<evidence type="ECO:0000256" key="3">
    <source>
        <dbReference type="ARBA" id="ARBA00008737"/>
    </source>
</evidence>
<keyword evidence="12" id="KW-1185">Reference proteome</keyword>
<dbReference type="PROSITE" id="PS00614">
    <property type="entry name" value="IGPS"/>
    <property type="match status" value="1"/>
</dbReference>
<organism evidence="11 12">
    <name type="scientific">Megasphaera cerevisiae DSM 20462</name>
    <dbReference type="NCBI Taxonomy" id="1122219"/>
    <lineage>
        <taxon>Bacteria</taxon>
        <taxon>Bacillati</taxon>
        <taxon>Bacillota</taxon>
        <taxon>Negativicutes</taxon>
        <taxon>Veillonellales</taxon>
        <taxon>Veillonellaceae</taxon>
        <taxon>Megasphaera</taxon>
    </lineage>
</organism>
<evidence type="ECO:0000313" key="11">
    <source>
        <dbReference type="EMBL" id="KMO87286.1"/>
    </source>
</evidence>
<feature type="domain" description="Indole-3-glycerol phosphate synthase" evidence="10">
    <location>
        <begin position="3"/>
        <end position="256"/>
    </location>
</feature>
<dbReference type="GO" id="GO:0004640">
    <property type="term" value="F:phosphoribosylanthranilate isomerase activity"/>
    <property type="evidence" value="ECO:0007669"/>
    <property type="project" value="TreeGrafter"/>
</dbReference>
<comment type="pathway">
    <text evidence="2 9">Amino-acid biosynthesis; L-tryptophan biosynthesis; L-tryptophan from chorismate: step 4/5.</text>
</comment>
<dbReference type="EC" id="4.1.1.48" evidence="9"/>
<dbReference type="HAMAP" id="MF_00134_B">
    <property type="entry name" value="IGPS_B"/>
    <property type="match status" value="1"/>
</dbReference>
<reference evidence="11 12" key="1">
    <citation type="submission" date="2015-06" db="EMBL/GenBank/DDBJ databases">
        <title>Draft genome sequence of beer spoilage bacterium Megasphaera cerevisiae type strain 20462.</title>
        <authorList>
            <person name="Kutumbaka K."/>
            <person name="Pasmowitz J."/>
            <person name="Mategko J."/>
            <person name="Reyes D."/>
            <person name="Friedrich A."/>
            <person name="Han S."/>
            <person name="Martens-Habbena W."/>
            <person name="Neal-McKinney J."/>
            <person name="Janagama H.K."/>
            <person name="Nadala C."/>
            <person name="Samadpour M."/>
        </authorList>
    </citation>
    <scope>NUCLEOTIDE SEQUENCE [LARGE SCALE GENOMIC DNA]</scope>
    <source>
        <strain evidence="11 12">DSM 20462</strain>
    </source>
</reference>
<evidence type="ECO:0000313" key="12">
    <source>
        <dbReference type="Proteomes" id="UP000036503"/>
    </source>
</evidence>
<name>A0A0J6ZQP6_9FIRM</name>
<evidence type="ECO:0000256" key="8">
    <source>
        <dbReference type="ARBA" id="ARBA00023239"/>
    </source>
</evidence>
<dbReference type="Gene3D" id="3.20.20.70">
    <property type="entry name" value="Aldolase class I"/>
    <property type="match status" value="1"/>
</dbReference>
<dbReference type="InParanoid" id="A0A0J6ZQP6"/>
<keyword evidence="6 9" id="KW-0822">Tryptophan biosynthesis</keyword>
<dbReference type="STRING" id="39029.BSR42_01590"/>
<dbReference type="GO" id="GO:0000162">
    <property type="term" value="P:L-tryptophan biosynthetic process"/>
    <property type="evidence" value="ECO:0007669"/>
    <property type="project" value="UniProtKB-UniRule"/>
</dbReference>
<dbReference type="PANTHER" id="PTHR22854:SF2">
    <property type="entry name" value="INDOLE-3-GLYCEROL-PHOSPHATE SYNTHASE"/>
    <property type="match status" value="1"/>
</dbReference>